<dbReference type="InterPro" id="IPR010310">
    <property type="entry name" value="T7SS_ESAT-6-like"/>
</dbReference>
<evidence type="ECO:0008006" key="3">
    <source>
        <dbReference type="Google" id="ProtNLM"/>
    </source>
</evidence>
<dbReference type="AlphaFoldDB" id="A0A2G3EAQ8"/>
<dbReference type="RefSeq" id="WP_099413111.1">
    <property type="nucleotide sequence ID" value="NZ_PDYH01000019.1"/>
</dbReference>
<evidence type="ECO:0000313" key="2">
    <source>
        <dbReference type="Proteomes" id="UP000224317"/>
    </source>
</evidence>
<dbReference type="InterPro" id="IPR036689">
    <property type="entry name" value="ESAT-6-like_sf"/>
</dbReference>
<gene>
    <name evidence="1" type="ORF">CSX00_05840</name>
</gene>
<protein>
    <recommendedName>
        <fullName evidence="3">WXG100 family type VII secretion target</fullName>
    </recommendedName>
</protein>
<dbReference type="EMBL" id="PDYH01000019">
    <property type="protein sequence ID" value="PHU40408.1"/>
    <property type="molecule type" value="Genomic_DNA"/>
</dbReference>
<organism evidence="1 2">
    <name type="scientific">Pseudobutyrivibrio ruminis</name>
    <dbReference type="NCBI Taxonomy" id="46206"/>
    <lineage>
        <taxon>Bacteria</taxon>
        <taxon>Bacillati</taxon>
        <taxon>Bacillota</taxon>
        <taxon>Clostridia</taxon>
        <taxon>Lachnospirales</taxon>
        <taxon>Lachnospiraceae</taxon>
        <taxon>Pseudobutyrivibrio</taxon>
    </lineage>
</organism>
<accession>A0A2G3EAQ8</accession>
<reference evidence="1" key="1">
    <citation type="submission" date="2017-10" db="EMBL/GenBank/DDBJ databases">
        <title>Resolving the taxonomy of Roseburia spp., Eubacterium rectale and Agathobacter spp. through phylogenomic analysis.</title>
        <authorList>
            <person name="Sheridan P.O."/>
            <person name="Walker A.W."/>
            <person name="Duncan S.H."/>
            <person name="Scott K.P."/>
            <person name="Toole P.W.O."/>
            <person name="Luis P."/>
            <person name="Flint H.J."/>
        </authorList>
    </citation>
    <scope>NUCLEOTIDE SEQUENCE [LARGE SCALE GENOMIC DNA]</scope>
    <source>
        <strain evidence="1">JK10</strain>
    </source>
</reference>
<evidence type="ECO:0000313" key="1">
    <source>
        <dbReference type="EMBL" id="PHU40408.1"/>
    </source>
</evidence>
<keyword evidence="2" id="KW-1185">Reference proteome</keyword>
<comment type="caution">
    <text evidence="1">The sequence shown here is derived from an EMBL/GenBank/DDBJ whole genome shotgun (WGS) entry which is preliminary data.</text>
</comment>
<dbReference type="Pfam" id="PF06013">
    <property type="entry name" value="WXG100"/>
    <property type="match status" value="1"/>
</dbReference>
<dbReference type="Proteomes" id="UP000224317">
    <property type="component" value="Unassembled WGS sequence"/>
</dbReference>
<dbReference type="SUPFAM" id="SSF140453">
    <property type="entry name" value="EsxAB dimer-like"/>
    <property type="match status" value="1"/>
</dbReference>
<dbReference type="Gene3D" id="1.10.287.1060">
    <property type="entry name" value="ESAT-6-like"/>
    <property type="match status" value="1"/>
</dbReference>
<name>A0A2G3EAQ8_9FIRM</name>
<sequence length="103" mass="11145">MSDVNTHIFGEVDEMAVTSNSLTSFSDSLRDELDAIQAVVNDVAGATFGEASPQLLDVYNQLDKDLRAYVEELATIGSNVEISASNLAEIDQMAQQSIQYELG</sequence>
<proteinExistence type="predicted"/>